<keyword evidence="2" id="KW-1185">Reference proteome</keyword>
<evidence type="ECO:0000313" key="2">
    <source>
        <dbReference type="Proteomes" id="UP000321734"/>
    </source>
</evidence>
<dbReference type="EMBL" id="VORX01000016">
    <property type="protein sequence ID" value="TXE04084.1"/>
    <property type="molecule type" value="Genomic_DNA"/>
</dbReference>
<dbReference type="RefSeq" id="WP_146894336.1">
    <property type="nucleotide sequence ID" value="NZ_VORX01000016.1"/>
</dbReference>
<gene>
    <name evidence="1" type="ORF">ES711_16120</name>
</gene>
<organism evidence="1 2">
    <name type="scientific">Gelidibacter salicanalis</name>
    <dbReference type="NCBI Taxonomy" id="291193"/>
    <lineage>
        <taxon>Bacteria</taxon>
        <taxon>Pseudomonadati</taxon>
        <taxon>Bacteroidota</taxon>
        <taxon>Flavobacteriia</taxon>
        <taxon>Flavobacteriales</taxon>
        <taxon>Flavobacteriaceae</taxon>
        <taxon>Gelidibacter</taxon>
    </lineage>
</organism>
<comment type="caution">
    <text evidence="1">The sequence shown here is derived from an EMBL/GenBank/DDBJ whole genome shotgun (WGS) entry which is preliminary data.</text>
</comment>
<evidence type="ECO:0000313" key="1">
    <source>
        <dbReference type="EMBL" id="TXE04084.1"/>
    </source>
</evidence>
<dbReference type="AlphaFoldDB" id="A0A5C7A9T5"/>
<protein>
    <submittedName>
        <fullName evidence="1">Uncharacterized protein</fullName>
    </submittedName>
</protein>
<accession>A0A5C7A9T5</accession>
<dbReference type="Proteomes" id="UP000321734">
    <property type="component" value="Unassembled WGS sequence"/>
</dbReference>
<name>A0A5C7A9T5_9FLAO</name>
<proteinExistence type="predicted"/>
<sequence length="63" mass="7182">MKVEIKDKTKEISIALRAAGYNVDIVSVETILNLVDFIRDNKKDTTIKDVVQIKEMVKGLFED</sequence>
<reference evidence="1 2" key="1">
    <citation type="submission" date="2019-08" db="EMBL/GenBank/DDBJ databases">
        <title>Genome sequence of Gelidibacter salicanalis IC162T.</title>
        <authorList>
            <person name="Bowman J.P."/>
        </authorList>
    </citation>
    <scope>NUCLEOTIDE SEQUENCE [LARGE SCALE GENOMIC DNA]</scope>
    <source>
        <strain evidence="1 2">IC162</strain>
    </source>
</reference>